<feature type="region of interest" description="Disordered" evidence="1">
    <location>
        <begin position="114"/>
        <end position="139"/>
    </location>
</feature>
<dbReference type="EMBL" id="QCYY01002537">
    <property type="protein sequence ID" value="ROT69658.1"/>
    <property type="molecule type" value="Genomic_DNA"/>
</dbReference>
<accession>A0A423T059</accession>
<evidence type="ECO:0000256" key="1">
    <source>
        <dbReference type="SAM" id="MobiDB-lite"/>
    </source>
</evidence>
<feature type="region of interest" description="Disordered" evidence="1">
    <location>
        <begin position="195"/>
        <end position="326"/>
    </location>
</feature>
<feature type="region of interest" description="Disordered" evidence="1">
    <location>
        <begin position="641"/>
        <end position="682"/>
    </location>
</feature>
<feature type="chain" id="PRO_5019271931" evidence="2">
    <location>
        <begin position="32"/>
        <end position="1120"/>
    </location>
</feature>
<feature type="compositionally biased region" description="Polar residues" evidence="1">
    <location>
        <begin position="475"/>
        <end position="505"/>
    </location>
</feature>
<feature type="region of interest" description="Disordered" evidence="1">
    <location>
        <begin position="353"/>
        <end position="584"/>
    </location>
</feature>
<feature type="compositionally biased region" description="Basic and acidic residues" evidence="1">
    <location>
        <begin position="282"/>
        <end position="301"/>
    </location>
</feature>
<feature type="region of interest" description="Disordered" evidence="1">
    <location>
        <begin position="953"/>
        <end position="979"/>
    </location>
</feature>
<reference evidence="3 4" key="1">
    <citation type="submission" date="2018-04" db="EMBL/GenBank/DDBJ databases">
        <authorList>
            <person name="Zhang X."/>
            <person name="Yuan J."/>
            <person name="Li F."/>
            <person name="Xiang J."/>
        </authorList>
    </citation>
    <scope>NUCLEOTIDE SEQUENCE [LARGE SCALE GENOMIC DNA]</scope>
    <source>
        <tissue evidence="3">Muscle</tissue>
    </source>
</reference>
<feature type="compositionally biased region" description="Pro residues" evidence="1">
    <location>
        <begin position="114"/>
        <end position="131"/>
    </location>
</feature>
<feature type="compositionally biased region" description="Polar residues" evidence="1">
    <location>
        <begin position="308"/>
        <end position="322"/>
    </location>
</feature>
<feature type="compositionally biased region" description="Low complexity" evidence="1">
    <location>
        <begin position="762"/>
        <end position="776"/>
    </location>
</feature>
<gene>
    <name evidence="3" type="ORF">C7M84_012110</name>
</gene>
<evidence type="ECO:0000313" key="4">
    <source>
        <dbReference type="Proteomes" id="UP000283509"/>
    </source>
</evidence>
<feature type="compositionally biased region" description="Pro residues" evidence="1">
    <location>
        <begin position="217"/>
        <end position="226"/>
    </location>
</feature>
<evidence type="ECO:0000313" key="3">
    <source>
        <dbReference type="EMBL" id="ROT69658.1"/>
    </source>
</evidence>
<evidence type="ECO:0000256" key="2">
    <source>
        <dbReference type="SAM" id="SignalP"/>
    </source>
</evidence>
<feature type="compositionally biased region" description="Polar residues" evidence="1">
    <location>
        <begin position="515"/>
        <end position="558"/>
    </location>
</feature>
<feature type="signal peptide" evidence="2">
    <location>
        <begin position="1"/>
        <end position="31"/>
    </location>
</feature>
<keyword evidence="4" id="KW-1185">Reference proteome</keyword>
<feature type="compositionally biased region" description="Polar residues" evidence="1">
    <location>
        <begin position="731"/>
        <end position="748"/>
    </location>
</feature>
<feature type="compositionally biased region" description="Low complexity" evidence="1">
    <location>
        <begin position="403"/>
        <end position="415"/>
    </location>
</feature>
<feature type="compositionally biased region" description="Polar residues" evidence="1">
    <location>
        <begin position="828"/>
        <end position="852"/>
    </location>
</feature>
<dbReference type="AlphaFoldDB" id="A0A423T059"/>
<name>A0A423T059_PENVA</name>
<comment type="caution">
    <text evidence="3">The sequence shown here is derived from an EMBL/GenBank/DDBJ whole genome shotgun (WGS) entry which is preliminary data.</text>
</comment>
<feature type="region of interest" description="Disordered" evidence="1">
    <location>
        <begin position="809"/>
        <end position="891"/>
    </location>
</feature>
<feature type="compositionally biased region" description="Low complexity" evidence="1">
    <location>
        <begin position="720"/>
        <end position="730"/>
    </location>
</feature>
<dbReference type="Proteomes" id="UP000283509">
    <property type="component" value="Unassembled WGS sequence"/>
</dbReference>
<feature type="compositionally biased region" description="Basic and acidic residues" evidence="1">
    <location>
        <begin position="1018"/>
        <end position="1027"/>
    </location>
</feature>
<protein>
    <submittedName>
        <fullName evidence="3">Uncharacterized protein</fullName>
    </submittedName>
</protein>
<feature type="compositionally biased region" description="Polar residues" evidence="1">
    <location>
        <begin position="777"/>
        <end position="796"/>
    </location>
</feature>
<reference evidence="3 4" key="2">
    <citation type="submission" date="2019-01" db="EMBL/GenBank/DDBJ databases">
        <title>The decoding of complex shrimp genome reveals the adaptation for benthos swimmer, frequently molting mechanism and breeding impact on genome.</title>
        <authorList>
            <person name="Sun Y."/>
            <person name="Gao Y."/>
            <person name="Yu Y."/>
        </authorList>
    </citation>
    <scope>NUCLEOTIDE SEQUENCE [LARGE SCALE GENOMIC DNA]</scope>
    <source>
        <tissue evidence="3">Muscle</tissue>
    </source>
</reference>
<proteinExistence type="predicted"/>
<organism evidence="3 4">
    <name type="scientific">Penaeus vannamei</name>
    <name type="common">Whiteleg shrimp</name>
    <name type="synonym">Litopenaeus vannamei</name>
    <dbReference type="NCBI Taxonomy" id="6689"/>
    <lineage>
        <taxon>Eukaryota</taxon>
        <taxon>Metazoa</taxon>
        <taxon>Ecdysozoa</taxon>
        <taxon>Arthropoda</taxon>
        <taxon>Crustacea</taxon>
        <taxon>Multicrustacea</taxon>
        <taxon>Malacostraca</taxon>
        <taxon>Eumalacostraca</taxon>
        <taxon>Eucarida</taxon>
        <taxon>Decapoda</taxon>
        <taxon>Dendrobranchiata</taxon>
        <taxon>Penaeoidea</taxon>
        <taxon>Penaeidae</taxon>
        <taxon>Penaeus</taxon>
    </lineage>
</organism>
<feature type="region of interest" description="Disordered" evidence="1">
    <location>
        <begin position="1018"/>
        <end position="1120"/>
    </location>
</feature>
<feature type="compositionally biased region" description="Pro residues" evidence="1">
    <location>
        <begin position="956"/>
        <end position="971"/>
    </location>
</feature>
<sequence>MCLLLLCPFQRARCLGAAFLLSVCLHAAASALHVVLAPQGSVGGAYRLLNSDPMRGHVLVRRAASDEDDMAPPLPQRPARPILPPRAVGPPPNGSPQHIFIPIHDHNVVKFPGFPQPPAAPSAGPELPPRPKTTEEADPGLVYNFADPSEFSVPRPEDVINGGAEGGYITLSPAPVVRSTPPIILEPPPYPFDVLKPPESPLPPAFRFPDSPSTSFRPPPNSPPPSKIRFPASNPKANSQQFDNVAPSIHPPFSPPSAKTQKKESADSGQRFTNFFPPTRFPQKEVNSESREPIENFKDSPQDFPSKDNINNFPIPTGSQFSEPLLPNDSGSLIPFGFGDDFFITGDVSGTGSLTGTGVSGTSDIFGTGGTSEIRDIIGSGPISGTSAERFPFVDPQPKRPKSTTSTTSHPSTSPEKQNPISYQIQSWQLPSPKPLTTELPPVIKTEIIQLKPFKPQTTLPLTTEADDAPPQTPVAVQQNQIPEQQFSNPLNPSPWPTSHQEQNPTPAPPHWLNDGTSVSRFETTTSHQSPQTFSETSQVTENPWPNAGHHQSSQPLQGNFVEDSHVKKRENKVPASTSTFDPLPAFSAEDLGSSGSTSLGFFPYENSDDFFNEVFKNSNPFGAKIVAEVTPSSNRISTLGTLQESQVQTSRTGLSPQLSTAGNSASTPSFKRLPSTTSPARTQTYQISIRPSVNSPVSIPHSAATSFSHQQFTRQNFVSPSTSSSQPSTNDPFTALLSNHQLSTTPEDNFVPVRSLSNAQPSFSGSSTGVSTSFPASFQSAREGSGGPSSNYQGVSNLLANDVQRHIVPSSRGPSTTRSDHQPRTLIRTSDPFSIRGSTDSSFSSAPTTTLEALDSFPSPESSFTEDQSRAPVEDNAPSTSTTTTTTIVSHPGATEGKVEVLVLPYKKVEEKLLEDTSPSFRNPDRSNSINFGVPLKPVEEEVSVYLVRQERPTPPRGFPSPTPPTPQTPPMTQRSWRTRPRINGEILQSNEESVALGQEALEFRGFPIPLEFKLATSERESESRQLEISGAVATSTADPGGLPSHFAGTMDPAGFEPSRDFESSTSLDSSFEFVGPATLVGGGQGELEEDLAPDSLQAVAPPPSAGNLEGSPDPQPDK</sequence>
<keyword evidence="2" id="KW-0732">Signal</keyword>
<feature type="region of interest" description="Disordered" evidence="1">
    <location>
        <begin position="715"/>
        <end position="796"/>
    </location>
</feature>
<feature type="compositionally biased region" description="Polar residues" evidence="1">
    <location>
        <begin position="416"/>
        <end position="430"/>
    </location>
</feature>